<organism evidence="2 3">
    <name type="scientific">Mycolicibacterium brisbanense</name>
    <dbReference type="NCBI Taxonomy" id="146020"/>
    <lineage>
        <taxon>Bacteria</taxon>
        <taxon>Bacillati</taxon>
        <taxon>Actinomycetota</taxon>
        <taxon>Actinomycetes</taxon>
        <taxon>Mycobacteriales</taxon>
        <taxon>Mycobacteriaceae</taxon>
        <taxon>Mycolicibacterium</taxon>
    </lineage>
</organism>
<feature type="transmembrane region" description="Helical" evidence="1">
    <location>
        <begin position="50"/>
        <end position="69"/>
    </location>
</feature>
<evidence type="ECO:0000313" key="3">
    <source>
        <dbReference type="Proteomes" id="UP000069620"/>
    </source>
</evidence>
<name>A0A117I7L3_9MYCO</name>
<reference evidence="3" key="1">
    <citation type="journal article" date="2016" name="Genome Announc.">
        <title>Draft Genome Sequences of Five Rapidly Growing Mycobacterium Species, M. thermoresistibile, M. fortuitum subsp. acetamidolyticum, M. canariasense, M. brisbanense, and M. novocastrense.</title>
        <authorList>
            <person name="Katahira K."/>
            <person name="Ogura Y."/>
            <person name="Gotoh Y."/>
            <person name="Hayashi T."/>
        </authorList>
    </citation>
    <scope>NUCLEOTIDE SEQUENCE [LARGE SCALE GENOMIC DNA]</scope>
    <source>
        <strain evidence="3">JCM15654</strain>
    </source>
</reference>
<proteinExistence type="predicted"/>
<accession>A0A117I7L3</accession>
<gene>
    <name evidence="2" type="ORF">RMCB_5973</name>
</gene>
<keyword evidence="1" id="KW-0472">Membrane</keyword>
<comment type="caution">
    <text evidence="2">The sequence shown here is derived from an EMBL/GenBank/DDBJ whole genome shotgun (WGS) entry which is preliminary data.</text>
</comment>
<dbReference type="AlphaFoldDB" id="A0A117I7L3"/>
<dbReference type="OrthoDB" id="4350592at2"/>
<dbReference type="RefSeq" id="WP_062831636.1">
    <property type="nucleotide sequence ID" value="NZ_BCSX01000051.1"/>
</dbReference>
<dbReference type="STRING" id="146020.RMCB_5973"/>
<protein>
    <submittedName>
        <fullName evidence="2">Membrane protein</fullName>
    </submittedName>
</protein>
<keyword evidence="1" id="KW-0812">Transmembrane</keyword>
<keyword evidence="3" id="KW-1185">Reference proteome</keyword>
<evidence type="ECO:0000256" key="1">
    <source>
        <dbReference type="SAM" id="Phobius"/>
    </source>
</evidence>
<feature type="transmembrane region" description="Helical" evidence="1">
    <location>
        <begin position="13"/>
        <end position="38"/>
    </location>
</feature>
<sequence>MTPPPVQPPIVRYAGYLVAAEGALGLAAAVVLVVRALAGADQHVVSGYGTALWFVLIGGGVLAGGWALITGRRWGRGIGVFANLLLLGVAWYVFTSHQVGYGIAVGVLALVTLGMLLSPSAVHWSSGRQ</sequence>
<feature type="transmembrane region" description="Helical" evidence="1">
    <location>
        <begin position="101"/>
        <end position="122"/>
    </location>
</feature>
<dbReference type="EMBL" id="BCSX01000051">
    <property type="protein sequence ID" value="GAS91877.1"/>
    <property type="molecule type" value="Genomic_DNA"/>
</dbReference>
<feature type="transmembrane region" description="Helical" evidence="1">
    <location>
        <begin position="75"/>
        <end position="94"/>
    </location>
</feature>
<reference evidence="3" key="2">
    <citation type="submission" date="2016-02" db="EMBL/GenBank/DDBJ databases">
        <title>Draft genome sequence of five rapidly growing Mycobacterium species.</title>
        <authorList>
            <person name="Katahira K."/>
            <person name="Gotou Y."/>
            <person name="Iida K."/>
            <person name="Ogura Y."/>
            <person name="Hayashi T."/>
        </authorList>
    </citation>
    <scope>NUCLEOTIDE SEQUENCE [LARGE SCALE GENOMIC DNA]</scope>
    <source>
        <strain evidence="3">JCM15654</strain>
    </source>
</reference>
<dbReference type="Proteomes" id="UP000069620">
    <property type="component" value="Unassembled WGS sequence"/>
</dbReference>
<evidence type="ECO:0000313" key="2">
    <source>
        <dbReference type="EMBL" id="GAS91877.1"/>
    </source>
</evidence>
<keyword evidence="1" id="KW-1133">Transmembrane helix</keyword>